<proteinExistence type="predicted"/>
<gene>
    <name evidence="1" type="ORF">ATL39_2436</name>
</gene>
<organism evidence="1 2">
    <name type="scientific">Sinobaca qinghaiensis</name>
    <dbReference type="NCBI Taxonomy" id="342944"/>
    <lineage>
        <taxon>Bacteria</taxon>
        <taxon>Bacillati</taxon>
        <taxon>Bacillota</taxon>
        <taxon>Bacilli</taxon>
        <taxon>Bacillales</taxon>
        <taxon>Sporolactobacillaceae</taxon>
        <taxon>Sinobaca</taxon>
    </lineage>
</organism>
<name>A0A419UZC4_9BACL</name>
<protein>
    <submittedName>
        <fullName evidence="1">Uncharacterized protein</fullName>
    </submittedName>
</protein>
<dbReference type="AlphaFoldDB" id="A0A419UZC4"/>
<dbReference type="RefSeq" id="WP_120193608.1">
    <property type="nucleotide sequence ID" value="NZ_RAPK01000010.1"/>
</dbReference>
<dbReference type="Proteomes" id="UP000285120">
    <property type="component" value="Unassembled WGS sequence"/>
</dbReference>
<dbReference type="OrthoDB" id="2706506at2"/>
<accession>A0A419UZC4</accession>
<keyword evidence="2" id="KW-1185">Reference proteome</keyword>
<reference evidence="1 2" key="1">
    <citation type="submission" date="2018-09" db="EMBL/GenBank/DDBJ databases">
        <title>Genomic Encyclopedia of Archaeal and Bacterial Type Strains, Phase II (KMG-II): from individual species to whole genera.</title>
        <authorList>
            <person name="Goeker M."/>
        </authorList>
    </citation>
    <scope>NUCLEOTIDE SEQUENCE [LARGE SCALE GENOMIC DNA]</scope>
    <source>
        <strain evidence="1 2">DSM 17008</strain>
    </source>
</reference>
<sequence>MQKKRYYVDMEQSGMGISEVQTGENTIQYAVDVTPEEKEELEKQIDEVKHEDASGGEILARAVDERNADAAKDKMQVKMDSLYKKIFEVGTPETKDFIREIRSDLV</sequence>
<evidence type="ECO:0000313" key="1">
    <source>
        <dbReference type="EMBL" id="RKD71046.1"/>
    </source>
</evidence>
<evidence type="ECO:0000313" key="2">
    <source>
        <dbReference type="Proteomes" id="UP000285120"/>
    </source>
</evidence>
<comment type="caution">
    <text evidence="1">The sequence shown here is derived from an EMBL/GenBank/DDBJ whole genome shotgun (WGS) entry which is preliminary data.</text>
</comment>
<dbReference type="EMBL" id="RAPK01000010">
    <property type="protein sequence ID" value="RKD71046.1"/>
    <property type="molecule type" value="Genomic_DNA"/>
</dbReference>